<dbReference type="FunFam" id="3.40.50.300:FF:000006">
    <property type="entry name" value="DNA-binding transcriptional regulator NtrC"/>
    <property type="match status" value="1"/>
</dbReference>
<dbReference type="Gene3D" id="3.30.450.20">
    <property type="entry name" value="PAS domain"/>
    <property type="match status" value="1"/>
</dbReference>
<dbReference type="SUPFAM" id="SSF46689">
    <property type="entry name" value="Homeodomain-like"/>
    <property type="match status" value="1"/>
</dbReference>
<evidence type="ECO:0000256" key="1">
    <source>
        <dbReference type="ARBA" id="ARBA00022741"/>
    </source>
</evidence>
<evidence type="ECO:0000259" key="5">
    <source>
        <dbReference type="PROSITE" id="PS50045"/>
    </source>
</evidence>
<dbReference type="Gene3D" id="3.40.50.10660">
    <property type="entry name" value="PrpR receptor domain-like"/>
    <property type="match status" value="1"/>
</dbReference>
<dbReference type="Pfam" id="PF02954">
    <property type="entry name" value="HTH_8"/>
    <property type="match status" value="1"/>
</dbReference>
<evidence type="ECO:0000259" key="6">
    <source>
        <dbReference type="PROSITE" id="PS50112"/>
    </source>
</evidence>
<reference evidence="8" key="1">
    <citation type="submission" date="2012-02" db="EMBL/GenBank/DDBJ databases">
        <title>Complete sequence of Desulfitobacterium dichloroeliminans LMG P-21439.</title>
        <authorList>
            <person name="Lucas S."/>
            <person name="Han J."/>
            <person name="Lapidus A."/>
            <person name="Cheng J.-F."/>
            <person name="Goodwin L."/>
            <person name="Pitluck S."/>
            <person name="Peters L."/>
            <person name="Ovchinnikova G."/>
            <person name="Teshima H."/>
            <person name="Detter J.C."/>
            <person name="Han C."/>
            <person name="Tapia R."/>
            <person name="Land M."/>
            <person name="Hauser L."/>
            <person name="Kyrpides N."/>
            <person name="Ivanova N."/>
            <person name="Pagani I."/>
            <person name="Kruse T."/>
            <person name="de Vos W.M."/>
            <person name="Boon N."/>
            <person name="Smidt H."/>
            <person name="Woyke T."/>
        </authorList>
    </citation>
    <scope>NUCLEOTIDE SEQUENCE [LARGE SCALE GENOMIC DNA]</scope>
    <source>
        <strain evidence="8">LMG P-21439 / DCA1</strain>
    </source>
</reference>
<dbReference type="InterPro" id="IPR002078">
    <property type="entry name" value="Sigma_54_int"/>
</dbReference>
<dbReference type="PANTHER" id="PTHR32071">
    <property type="entry name" value="TRANSCRIPTIONAL REGULATORY PROTEIN"/>
    <property type="match status" value="1"/>
</dbReference>
<feature type="domain" description="PAS" evidence="6">
    <location>
        <begin position="194"/>
        <end position="239"/>
    </location>
</feature>
<dbReference type="InterPro" id="IPR058031">
    <property type="entry name" value="AAA_lid_NorR"/>
</dbReference>
<keyword evidence="4" id="KW-0804">Transcription</keyword>
<dbReference type="KEGG" id="ddl:Desdi_1801"/>
<dbReference type="SMART" id="SM00091">
    <property type="entry name" value="PAS"/>
    <property type="match status" value="1"/>
</dbReference>
<gene>
    <name evidence="7" type="ordered locus">Desdi_1801</name>
</gene>
<dbReference type="CDD" id="cd00130">
    <property type="entry name" value="PAS"/>
    <property type="match status" value="1"/>
</dbReference>
<dbReference type="GO" id="GO:0005524">
    <property type="term" value="F:ATP binding"/>
    <property type="evidence" value="ECO:0007669"/>
    <property type="project" value="UniProtKB-KW"/>
</dbReference>
<dbReference type="AlphaFoldDB" id="L0F9A7"/>
<evidence type="ECO:0000313" key="7">
    <source>
        <dbReference type="EMBL" id="AGA69251.1"/>
    </source>
</evidence>
<dbReference type="GO" id="GO:0000156">
    <property type="term" value="F:phosphorelay response regulator activity"/>
    <property type="evidence" value="ECO:0007669"/>
    <property type="project" value="InterPro"/>
</dbReference>
<keyword evidence="3" id="KW-0805">Transcription regulation</keyword>
<dbReference type="InterPro" id="IPR000014">
    <property type="entry name" value="PAS"/>
</dbReference>
<dbReference type="RefSeq" id="WP_015262241.1">
    <property type="nucleotide sequence ID" value="NC_019903.1"/>
</dbReference>
<dbReference type="InterPro" id="IPR027417">
    <property type="entry name" value="P-loop_NTPase"/>
</dbReference>
<dbReference type="SMART" id="SM00382">
    <property type="entry name" value="AAA"/>
    <property type="match status" value="1"/>
</dbReference>
<dbReference type="Gene3D" id="3.40.50.300">
    <property type="entry name" value="P-loop containing nucleotide triphosphate hydrolases"/>
    <property type="match status" value="1"/>
</dbReference>
<dbReference type="SUPFAM" id="SSF52540">
    <property type="entry name" value="P-loop containing nucleoside triphosphate hydrolases"/>
    <property type="match status" value="1"/>
</dbReference>
<dbReference type="EMBL" id="CP003344">
    <property type="protein sequence ID" value="AGA69251.1"/>
    <property type="molecule type" value="Genomic_DNA"/>
</dbReference>
<dbReference type="OrthoDB" id="9803970at2"/>
<dbReference type="GO" id="GO:0006355">
    <property type="term" value="P:regulation of DNA-templated transcription"/>
    <property type="evidence" value="ECO:0007669"/>
    <property type="project" value="InterPro"/>
</dbReference>
<accession>L0F9A7</accession>
<evidence type="ECO:0000313" key="8">
    <source>
        <dbReference type="Proteomes" id="UP000010797"/>
    </source>
</evidence>
<dbReference type="SUPFAM" id="SSF55785">
    <property type="entry name" value="PYP-like sensor domain (PAS domain)"/>
    <property type="match status" value="1"/>
</dbReference>
<evidence type="ECO:0000256" key="2">
    <source>
        <dbReference type="ARBA" id="ARBA00022840"/>
    </source>
</evidence>
<dbReference type="PROSITE" id="PS50112">
    <property type="entry name" value="PAS"/>
    <property type="match status" value="1"/>
</dbReference>
<dbReference type="InterPro" id="IPR025944">
    <property type="entry name" value="Sigma_54_int_dom_CS"/>
</dbReference>
<dbReference type="PANTHER" id="PTHR32071:SF57">
    <property type="entry name" value="C4-DICARBOXYLATE TRANSPORT TRANSCRIPTIONAL REGULATORY PROTEIN DCTD"/>
    <property type="match status" value="1"/>
</dbReference>
<dbReference type="PROSITE" id="PS50045">
    <property type="entry name" value="SIGMA54_INTERACT_4"/>
    <property type="match status" value="1"/>
</dbReference>
<dbReference type="Gene3D" id="1.10.10.60">
    <property type="entry name" value="Homeodomain-like"/>
    <property type="match status" value="1"/>
</dbReference>
<dbReference type="Proteomes" id="UP000010797">
    <property type="component" value="Chromosome"/>
</dbReference>
<dbReference type="Pfam" id="PF00989">
    <property type="entry name" value="PAS"/>
    <property type="match status" value="1"/>
</dbReference>
<dbReference type="eggNOG" id="COG3829">
    <property type="taxonomic scope" value="Bacteria"/>
</dbReference>
<name>L0F9A7_DESDL</name>
<dbReference type="PROSITE" id="PS00688">
    <property type="entry name" value="SIGMA54_INTERACT_3"/>
    <property type="match status" value="1"/>
</dbReference>
<evidence type="ECO:0000256" key="3">
    <source>
        <dbReference type="ARBA" id="ARBA00023015"/>
    </source>
</evidence>
<dbReference type="HOGENOM" id="CLU_000445_8_5_9"/>
<feature type="domain" description="Sigma-54 factor interaction" evidence="5">
    <location>
        <begin position="323"/>
        <end position="553"/>
    </location>
</feature>
<dbReference type="NCBIfam" id="TIGR00229">
    <property type="entry name" value="sensory_box"/>
    <property type="match status" value="1"/>
</dbReference>
<dbReference type="SUPFAM" id="SSF159800">
    <property type="entry name" value="PrpR receptor domain-like"/>
    <property type="match status" value="1"/>
</dbReference>
<keyword evidence="1" id="KW-0547">Nucleotide-binding</keyword>
<dbReference type="Pfam" id="PF00158">
    <property type="entry name" value="Sigma54_activat"/>
    <property type="match status" value="1"/>
</dbReference>
<dbReference type="CDD" id="cd00009">
    <property type="entry name" value="AAA"/>
    <property type="match status" value="1"/>
</dbReference>
<organism evidence="7 8">
    <name type="scientific">Desulfitobacterium dichloroeliminans (strain LMG P-21439 / DCA1)</name>
    <dbReference type="NCBI Taxonomy" id="871963"/>
    <lineage>
        <taxon>Bacteria</taxon>
        <taxon>Bacillati</taxon>
        <taxon>Bacillota</taxon>
        <taxon>Clostridia</taxon>
        <taxon>Eubacteriales</taxon>
        <taxon>Desulfitobacteriaceae</taxon>
        <taxon>Desulfitobacterium</taxon>
    </lineage>
</organism>
<dbReference type="InterPro" id="IPR013767">
    <property type="entry name" value="PAS_fold"/>
</dbReference>
<dbReference type="Gene3D" id="1.10.8.60">
    <property type="match status" value="1"/>
</dbReference>
<dbReference type="InterPro" id="IPR002197">
    <property type="entry name" value="HTH_Fis"/>
</dbReference>
<keyword evidence="2" id="KW-0067">ATP-binding</keyword>
<evidence type="ECO:0000256" key="4">
    <source>
        <dbReference type="ARBA" id="ARBA00023163"/>
    </source>
</evidence>
<protein>
    <submittedName>
        <fullName evidence="7">PAS domain S-box</fullName>
    </submittedName>
</protein>
<proteinExistence type="predicted"/>
<dbReference type="InterPro" id="IPR009057">
    <property type="entry name" value="Homeodomain-like_sf"/>
</dbReference>
<dbReference type="PRINTS" id="PR01590">
    <property type="entry name" value="HTHFIS"/>
</dbReference>
<dbReference type="Pfam" id="PF25601">
    <property type="entry name" value="AAA_lid_14"/>
    <property type="match status" value="1"/>
</dbReference>
<sequence>MPEIFFLAPYSDIAQVAHEVCKGSDDVDIKVARMDAAVELAKKAENMGYHVLITRGVTCWKLRNAGIELPVVEVSIGGYDIVRAYFEAKKIGKRIGIVDVEEVVNNLDLDAFAEVINDELVKYTCHNDLEDISKGVQCLREQGVDVVMGKVAMANEAGRQGMKSVVISSGMDSVRRAIEEARRVNFVRKQEMKKAEQFKAILEFSYDGIIALDSKGKITVFNKASEKISGWKAENAIGKYITQVIPKAGCQKLLHSGQVEIAEFLEIGDTKVLANRVPIIVDNKIEGVVTTFQQIERLQKLEGKVRRKLADRGLAAKYHFNDILGNSSVLANAKNLAKEFAGVDSTVLIRGATGSGKEMFAHAIHNASKRVNEPFVAINCAALPESLLESELFGYVEGAFTGARKGGKAGVFEMAHRGTLFLDEVGEMSPMLQARLLRVIEQGEVMRLGDSSIIPVDIRLITATHRNLRNMIVSGAFREDLYFRLNVLSLKIPNLQVRGEDIILIAYRFLNEFCSRRGKMLGRFTSEAEKALLDYTWPGNLRELRNAMERLAMRSWQEKIIAEEIANVLLLDEGVTDSVEKRPTNSITLNSQNKTFAFETTTFVGEKVINQLEKQVIFQVLEEVGGNKTEAARRLGMSRTTLWRKLQE</sequence>
<dbReference type="InterPro" id="IPR035965">
    <property type="entry name" value="PAS-like_dom_sf"/>
</dbReference>
<dbReference type="GO" id="GO:0043565">
    <property type="term" value="F:sequence-specific DNA binding"/>
    <property type="evidence" value="ECO:0007669"/>
    <property type="project" value="InterPro"/>
</dbReference>
<dbReference type="InterPro" id="IPR010524">
    <property type="entry name" value="Sig_transdc_resp-reg_PrpR_N"/>
</dbReference>
<dbReference type="InterPro" id="IPR003593">
    <property type="entry name" value="AAA+_ATPase"/>
</dbReference>
<dbReference type="STRING" id="871963.Desdi_1801"/>
<keyword evidence="8" id="KW-1185">Reference proteome</keyword>
<dbReference type="Pfam" id="PF06506">
    <property type="entry name" value="PrpR_N"/>
    <property type="match status" value="1"/>
</dbReference>
<dbReference type="Gene3D" id="3.40.50.2300">
    <property type="match status" value="1"/>
</dbReference>